<name>A0A022QPP3_ERYGU</name>
<dbReference type="AlphaFoldDB" id="A0A022QPP3"/>
<feature type="non-terminal residue" evidence="2">
    <location>
        <position position="21"/>
    </location>
</feature>
<evidence type="ECO:0000313" key="2">
    <source>
        <dbReference type="EMBL" id="EYU29549.1"/>
    </source>
</evidence>
<dbReference type="EMBL" id="KI631203">
    <property type="protein sequence ID" value="EYU29549.1"/>
    <property type="molecule type" value="Genomic_DNA"/>
</dbReference>
<dbReference type="eggNOG" id="ENOG502QPQR">
    <property type="taxonomic scope" value="Eukaryota"/>
</dbReference>
<evidence type="ECO:0000256" key="1">
    <source>
        <dbReference type="SAM" id="MobiDB-lite"/>
    </source>
</evidence>
<sequence>MEKKAGFISAKPDDMPLHTTH</sequence>
<evidence type="ECO:0000313" key="3">
    <source>
        <dbReference type="Proteomes" id="UP000030748"/>
    </source>
</evidence>
<proteinExistence type="predicted"/>
<dbReference type="Proteomes" id="UP000030748">
    <property type="component" value="Unassembled WGS sequence"/>
</dbReference>
<gene>
    <name evidence="2" type="ORF">MIMGU_mgv1a0206952mg</name>
</gene>
<protein>
    <submittedName>
        <fullName evidence="2">Uncharacterized protein</fullName>
    </submittedName>
</protein>
<accession>A0A022QPP3</accession>
<keyword evidence="3" id="KW-1185">Reference proteome</keyword>
<organism evidence="2 3">
    <name type="scientific">Erythranthe guttata</name>
    <name type="common">Yellow monkey flower</name>
    <name type="synonym">Mimulus guttatus</name>
    <dbReference type="NCBI Taxonomy" id="4155"/>
    <lineage>
        <taxon>Eukaryota</taxon>
        <taxon>Viridiplantae</taxon>
        <taxon>Streptophyta</taxon>
        <taxon>Embryophyta</taxon>
        <taxon>Tracheophyta</taxon>
        <taxon>Spermatophyta</taxon>
        <taxon>Magnoliopsida</taxon>
        <taxon>eudicotyledons</taxon>
        <taxon>Gunneridae</taxon>
        <taxon>Pentapetalae</taxon>
        <taxon>asterids</taxon>
        <taxon>lamiids</taxon>
        <taxon>Lamiales</taxon>
        <taxon>Phrymaceae</taxon>
        <taxon>Erythranthe</taxon>
    </lineage>
</organism>
<reference evidence="2 3" key="1">
    <citation type="journal article" date="2013" name="Proc. Natl. Acad. Sci. U.S.A.">
        <title>Fine-scale variation in meiotic recombination in Mimulus inferred from population shotgun sequencing.</title>
        <authorList>
            <person name="Hellsten U."/>
            <person name="Wright K.M."/>
            <person name="Jenkins J."/>
            <person name="Shu S."/>
            <person name="Yuan Y."/>
            <person name="Wessler S.R."/>
            <person name="Schmutz J."/>
            <person name="Willis J.H."/>
            <person name="Rokhsar D.S."/>
        </authorList>
    </citation>
    <scope>NUCLEOTIDE SEQUENCE [LARGE SCALE GENOMIC DNA]</scope>
    <source>
        <strain evidence="3">cv. DUN x IM62</strain>
    </source>
</reference>
<feature type="region of interest" description="Disordered" evidence="1">
    <location>
        <begin position="1"/>
        <end position="21"/>
    </location>
</feature>